<reference evidence="4 5" key="1">
    <citation type="submission" date="2014-04" db="EMBL/GenBank/DDBJ databases">
        <authorList>
            <consortium name="DOE Joint Genome Institute"/>
            <person name="Kuo A."/>
            <person name="Kohler A."/>
            <person name="Jargeat P."/>
            <person name="Nagy L.G."/>
            <person name="Floudas D."/>
            <person name="Copeland A."/>
            <person name="Barry K.W."/>
            <person name="Cichocki N."/>
            <person name="Veneault-Fourrey C."/>
            <person name="LaButti K."/>
            <person name="Lindquist E.A."/>
            <person name="Lipzen A."/>
            <person name="Lundell T."/>
            <person name="Morin E."/>
            <person name="Murat C."/>
            <person name="Sun H."/>
            <person name="Tunlid A."/>
            <person name="Henrissat B."/>
            <person name="Grigoriev I.V."/>
            <person name="Hibbett D.S."/>
            <person name="Martin F."/>
            <person name="Nordberg H.P."/>
            <person name="Cantor M.N."/>
            <person name="Hua S.X."/>
        </authorList>
    </citation>
    <scope>NUCLEOTIDE SEQUENCE [LARGE SCALE GENOMIC DNA]</scope>
    <source>
        <strain evidence="4 5">Ve08.2h10</strain>
    </source>
</reference>
<dbReference type="Proteomes" id="UP000054538">
    <property type="component" value="Unassembled WGS sequence"/>
</dbReference>
<dbReference type="PANTHER" id="PTHR47706:SF9">
    <property type="entry name" value="NMRA-LIKE DOMAIN-CONTAINING PROTEIN-RELATED"/>
    <property type="match status" value="1"/>
</dbReference>
<keyword evidence="1" id="KW-0521">NADP</keyword>
<keyword evidence="5" id="KW-1185">Reference proteome</keyword>
<gene>
    <name evidence="4" type="ORF">PAXRUDRAFT_135384</name>
</gene>
<dbReference type="STRING" id="930991.A0A0D0EBM8"/>
<dbReference type="Gene3D" id="3.40.50.720">
    <property type="entry name" value="NAD(P)-binding Rossmann-like Domain"/>
    <property type="match status" value="1"/>
</dbReference>
<dbReference type="InterPro" id="IPR008030">
    <property type="entry name" value="NmrA-like"/>
</dbReference>
<dbReference type="InterPro" id="IPR051609">
    <property type="entry name" value="NmrA/Isoflavone_reductase-like"/>
</dbReference>
<dbReference type="InterPro" id="IPR036291">
    <property type="entry name" value="NAD(P)-bd_dom_sf"/>
</dbReference>
<name>A0A0D0EBM8_9AGAM</name>
<protein>
    <recommendedName>
        <fullName evidence="3">NmrA-like domain-containing protein</fullName>
    </recommendedName>
</protein>
<evidence type="ECO:0000313" key="4">
    <source>
        <dbReference type="EMBL" id="KIK97895.1"/>
    </source>
</evidence>
<dbReference type="PANTHER" id="PTHR47706">
    <property type="entry name" value="NMRA-LIKE FAMILY PROTEIN"/>
    <property type="match status" value="1"/>
</dbReference>
<dbReference type="HOGENOM" id="CLU_044876_6_1_1"/>
<sequence length="284" mass="30132">MPYTSFAVAGAGPTIGGRIVQALINRGASVVALARPGSTSTQNPLLEGAKIATVDYVDVKAVASIFREHKVEVVVSALAYGALSAQTPLADAAKEAGVGLFVPSEYGMPTEGGQDGHLALKSQFADYVKSLGVPVMRVYTGVFMEFIPWLTGVDLGKFHLMGKHTAPSSFTALDDVAGFVAYVLTTLPPSSLHDATFRIQGERTSLAAIGALYEARNPPVPVAHVTELPGGFVKQTFLQNKFEEGRLSSGWDNFLDKDVPENAGSGNEAWEGHRWKTVKEALGL</sequence>
<evidence type="ECO:0000256" key="2">
    <source>
        <dbReference type="ARBA" id="ARBA00023002"/>
    </source>
</evidence>
<dbReference type="InParanoid" id="A0A0D0EBM8"/>
<dbReference type="GO" id="GO:0016491">
    <property type="term" value="F:oxidoreductase activity"/>
    <property type="evidence" value="ECO:0007669"/>
    <property type="project" value="UniProtKB-KW"/>
</dbReference>
<dbReference type="AlphaFoldDB" id="A0A0D0EBM8"/>
<accession>A0A0D0EBM8</accession>
<evidence type="ECO:0000313" key="5">
    <source>
        <dbReference type="Proteomes" id="UP000054538"/>
    </source>
</evidence>
<evidence type="ECO:0000256" key="1">
    <source>
        <dbReference type="ARBA" id="ARBA00022857"/>
    </source>
</evidence>
<dbReference type="OrthoDB" id="5283654at2759"/>
<evidence type="ECO:0000259" key="3">
    <source>
        <dbReference type="Pfam" id="PF05368"/>
    </source>
</evidence>
<dbReference type="Pfam" id="PF05368">
    <property type="entry name" value="NmrA"/>
    <property type="match status" value="1"/>
</dbReference>
<dbReference type="EMBL" id="KN824916">
    <property type="protein sequence ID" value="KIK97895.1"/>
    <property type="molecule type" value="Genomic_DNA"/>
</dbReference>
<feature type="domain" description="NmrA-like" evidence="3">
    <location>
        <begin position="7"/>
        <end position="146"/>
    </location>
</feature>
<organism evidence="4 5">
    <name type="scientific">Paxillus rubicundulus Ve08.2h10</name>
    <dbReference type="NCBI Taxonomy" id="930991"/>
    <lineage>
        <taxon>Eukaryota</taxon>
        <taxon>Fungi</taxon>
        <taxon>Dikarya</taxon>
        <taxon>Basidiomycota</taxon>
        <taxon>Agaricomycotina</taxon>
        <taxon>Agaricomycetes</taxon>
        <taxon>Agaricomycetidae</taxon>
        <taxon>Boletales</taxon>
        <taxon>Paxilineae</taxon>
        <taxon>Paxillaceae</taxon>
        <taxon>Paxillus</taxon>
    </lineage>
</organism>
<proteinExistence type="predicted"/>
<reference evidence="5" key="2">
    <citation type="submission" date="2015-01" db="EMBL/GenBank/DDBJ databases">
        <title>Evolutionary Origins and Diversification of the Mycorrhizal Mutualists.</title>
        <authorList>
            <consortium name="DOE Joint Genome Institute"/>
            <consortium name="Mycorrhizal Genomics Consortium"/>
            <person name="Kohler A."/>
            <person name="Kuo A."/>
            <person name="Nagy L.G."/>
            <person name="Floudas D."/>
            <person name="Copeland A."/>
            <person name="Barry K.W."/>
            <person name="Cichocki N."/>
            <person name="Veneault-Fourrey C."/>
            <person name="LaButti K."/>
            <person name="Lindquist E.A."/>
            <person name="Lipzen A."/>
            <person name="Lundell T."/>
            <person name="Morin E."/>
            <person name="Murat C."/>
            <person name="Riley R."/>
            <person name="Ohm R."/>
            <person name="Sun H."/>
            <person name="Tunlid A."/>
            <person name="Henrissat B."/>
            <person name="Grigoriev I.V."/>
            <person name="Hibbett D.S."/>
            <person name="Martin F."/>
        </authorList>
    </citation>
    <scope>NUCLEOTIDE SEQUENCE [LARGE SCALE GENOMIC DNA]</scope>
    <source>
        <strain evidence="5">Ve08.2h10</strain>
    </source>
</reference>
<dbReference type="SUPFAM" id="SSF51735">
    <property type="entry name" value="NAD(P)-binding Rossmann-fold domains"/>
    <property type="match status" value="1"/>
</dbReference>
<keyword evidence="2" id="KW-0560">Oxidoreductase</keyword>